<dbReference type="EMBL" id="JABFOF010000001">
    <property type="protein sequence ID" value="KAG2406992.1"/>
    <property type="molecule type" value="Genomic_DNA"/>
</dbReference>
<comment type="caution">
    <text evidence="2">The sequence shown here is derived from an EMBL/GenBank/DDBJ whole genome shotgun (WGS) entry which is preliminary data.</text>
</comment>
<feature type="region of interest" description="Disordered" evidence="1">
    <location>
        <begin position="102"/>
        <end position="130"/>
    </location>
</feature>
<accession>A0A8T0L606</accession>
<evidence type="ECO:0000313" key="2">
    <source>
        <dbReference type="EMBL" id="KAG2406992.1"/>
    </source>
</evidence>
<gene>
    <name evidence="2" type="ORF">HKW66_Vig0018140</name>
</gene>
<dbReference type="AlphaFoldDB" id="A0A8T0L606"/>
<name>A0A8T0L606_PHAAN</name>
<feature type="region of interest" description="Disordered" evidence="1">
    <location>
        <begin position="1"/>
        <end position="20"/>
    </location>
</feature>
<reference evidence="2 3" key="1">
    <citation type="submission" date="2020-05" db="EMBL/GenBank/DDBJ databases">
        <title>Vigna angularis (adzuki bean) Var. LongXiaoDou No. 4 denovo assembly.</title>
        <authorList>
            <person name="Xiang H."/>
        </authorList>
    </citation>
    <scope>NUCLEOTIDE SEQUENCE [LARGE SCALE GENOMIC DNA]</scope>
    <source>
        <tissue evidence="2">Leaf</tissue>
    </source>
</reference>
<protein>
    <submittedName>
        <fullName evidence="2">Uncharacterized protein</fullName>
    </submittedName>
</protein>
<organism evidence="2 3">
    <name type="scientific">Phaseolus angularis</name>
    <name type="common">Azuki bean</name>
    <name type="synonym">Vigna angularis</name>
    <dbReference type="NCBI Taxonomy" id="3914"/>
    <lineage>
        <taxon>Eukaryota</taxon>
        <taxon>Viridiplantae</taxon>
        <taxon>Streptophyta</taxon>
        <taxon>Embryophyta</taxon>
        <taxon>Tracheophyta</taxon>
        <taxon>Spermatophyta</taxon>
        <taxon>Magnoliopsida</taxon>
        <taxon>eudicotyledons</taxon>
        <taxon>Gunneridae</taxon>
        <taxon>Pentapetalae</taxon>
        <taxon>rosids</taxon>
        <taxon>fabids</taxon>
        <taxon>Fabales</taxon>
        <taxon>Fabaceae</taxon>
        <taxon>Papilionoideae</taxon>
        <taxon>50 kb inversion clade</taxon>
        <taxon>NPAAA clade</taxon>
        <taxon>indigoferoid/millettioid clade</taxon>
        <taxon>Phaseoleae</taxon>
        <taxon>Vigna</taxon>
    </lineage>
</organism>
<dbReference type="Proteomes" id="UP000743370">
    <property type="component" value="Unassembled WGS sequence"/>
</dbReference>
<feature type="compositionally biased region" description="Basic and acidic residues" evidence="1">
    <location>
        <begin position="115"/>
        <end position="130"/>
    </location>
</feature>
<evidence type="ECO:0000313" key="3">
    <source>
        <dbReference type="Proteomes" id="UP000743370"/>
    </source>
</evidence>
<evidence type="ECO:0000256" key="1">
    <source>
        <dbReference type="SAM" id="MobiDB-lite"/>
    </source>
</evidence>
<dbReference type="PANTHER" id="PTHR33647:SF10">
    <property type="entry name" value="DUF4228 DOMAIN-CONTAINING PROTEIN"/>
    <property type="match status" value="1"/>
</dbReference>
<sequence>MGNCCKAASSSKVFDEGHPGKVQKEKLMETLGVSPDANGKVKIKISKKELAELLNKQEDVDGRASAEQVLLRLMRKARENDGAHRLWRPVLETISEWDGQDWSDLKSKKSSSSKEFGKGHHELSLGKGQKEKLMQTLRVSPDASGKVKIRISKKELAELFDKQQQQRASAEQVLLRLIKARNDDAGHRLWMPMLESIPEAT</sequence>
<dbReference type="PANTHER" id="PTHR33647">
    <property type="entry name" value="OS01G0793900 PROTEIN"/>
    <property type="match status" value="1"/>
</dbReference>
<proteinExistence type="predicted"/>